<dbReference type="PANTHER" id="PTHR45663:SF11">
    <property type="entry name" value="GEO12009P1"/>
    <property type="match status" value="1"/>
</dbReference>
<evidence type="ECO:0000256" key="4">
    <source>
        <dbReference type="ARBA" id="ARBA00023157"/>
    </source>
</evidence>
<comment type="similarity">
    <text evidence="1">Belongs to the thioredoxin family.</text>
</comment>
<organism evidence="10 11">
    <name type="scientific">candidate division WWE3 bacterium</name>
    <dbReference type="NCBI Taxonomy" id="2053526"/>
    <lineage>
        <taxon>Bacteria</taxon>
        <taxon>Katanobacteria</taxon>
    </lineage>
</organism>
<evidence type="ECO:0000256" key="3">
    <source>
        <dbReference type="ARBA" id="ARBA00022982"/>
    </source>
</evidence>
<dbReference type="GO" id="GO:0015035">
    <property type="term" value="F:protein-disulfide reductase activity"/>
    <property type="evidence" value="ECO:0007669"/>
    <property type="project" value="UniProtKB-UniRule"/>
</dbReference>
<dbReference type="PROSITE" id="PS51352">
    <property type="entry name" value="THIOREDOXIN_2"/>
    <property type="match status" value="1"/>
</dbReference>
<evidence type="ECO:0000313" key="11">
    <source>
        <dbReference type="Proteomes" id="UP000265540"/>
    </source>
</evidence>
<name>A0A3A4ZCT9_UNCKA</name>
<evidence type="ECO:0000256" key="2">
    <source>
        <dbReference type="ARBA" id="ARBA00022448"/>
    </source>
</evidence>
<evidence type="ECO:0000259" key="9">
    <source>
        <dbReference type="PROSITE" id="PS51352"/>
    </source>
</evidence>
<sequence>MIQLVDFYADWCGPCKIMEPIFEELEKEYQGKVTFKRVDVETDADSAGRFNVLSIPTFVILKEDKEIDRKVGAMPKEILRSWINSNLNK</sequence>
<dbReference type="AlphaFoldDB" id="A0A3A4ZCT9"/>
<evidence type="ECO:0000256" key="1">
    <source>
        <dbReference type="ARBA" id="ARBA00008987"/>
    </source>
</evidence>
<dbReference type="EMBL" id="QZJF01000017">
    <property type="protein sequence ID" value="RJR26908.1"/>
    <property type="molecule type" value="Genomic_DNA"/>
</dbReference>
<feature type="disulfide bond" description="Redox-active" evidence="8">
    <location>
        <begin position="12"/>
        <end position="15"/>
    </location>
</feature>
<keyword evidence="3" id="KW-0249">Electron transport</keyword>
<feature type="site" description="Contributes to redox potential value" evidence="7">
    <location>
        <position position="14"/>
    </location>
</feature>
<dbReference type="InterPro" id="IPR005746">
    <property type="entry name" value="Thioredoxin"/>
</dbReference>
<dbReference type="Gene3D" id="3.40.30.10">
    <property type="entry name" value="Glutaredoxin"/>
    <property type="match status" value="1"/>
</dbReference>
<keyword evidence="4 8" id="KW-1015">Disulfide bond</keyword>
<comment type="caution">
    <text evidence="10">The sequence shown here is derived from an EMBL/GenBank/DDBJ whole genome shotgun (WGS) entry which is preliminary data.</text>
</comment>
<feature type="active site" description="Nucleophile" evidence="7">
    <location>
        <position position="12"/>
    </location>
</feature>
<dbReference type="Pfam" id="PF00085">
    <property type="entry name" value="Thioredoxin"/>
    <property type="match status" value="1"/>
</dbReference>
<gene>
    <name evidence="10" type="primary">trxA</name>
    <name evidence="10" type="ORF">C4561_03980</name>
</gene>
<dbReference type="GO" id="GO:0005737">
    <property type="term" value="C:cytoplasm"/>
    <property type="evidence" value="ECO:0007669"/>
    <property type="project" value="TreeGrafter"/>
</dbReference>
<feature type="active site" description="Nucleophile" evidence="7">
    <location>
        <position position="15"/>
    </location>
</feature>
<dbReference type="InterPro" id="IPR013766">
    <property type="entry name" value="Thioredoxin_domain"/>
</dbReference>
<dbReference type="PIRSF" id="PIRSF000077">
    <property type="entry name" value="Thioredoxin"/>
    <property type="match status" value="1"/>
</dbReference>
<keyword evidence="2" id="KW-0813">Transport</keyword>
<evidence type="ECO:0000256" key="7">
    <source>
        <dbReference type="PIRSR" id="PIRSR000077-1"/>
    </source>
</evidence>
<keyword evidence="5 8" id="KW-0676">Redox-active center</keyword>
<dbReference type="InterPro" id="IPR036249">
    <property type="entry name" value="Thioredoxin-like_sf"/>
</dbReference>
<feature type="domain" description="Thioredoxin" evidence="9">
    <location>
        <begin position="1"/>
        <end position="88"/>
    </location>
</feature>
<dbReference type="SUPFAM" id="SSF52833">
    <property type="entry name" value="Thioredoxin-like"/>
    <property type="match status" value="1"/>
</dbReference>
<proteinExistence type="inferred from homology"/>
<feature type="site" description="Contributes to redox potential value" evidence="7">
    <location>
        <position position="13"/>
    </location>
</feature>
<dbReference type="PANTHER" id="PTHR45663">
    <property type="entry name" value="GEO12009P1"/>
    <property type="match status" value="1"/>
</dbReference>
<accession>A0A3A4ZCT9</accession>
<feature type="site" description="Deprotonates C-terminal active site Cys" evidence="7">
    <location>
        <position position="6"/>
    </location>
</feature>
<dbReference type="PROSITE" id="PS00194">
    <property type="entry name" value="THIOREDOXIN_1"/>
    <property type="match status" value="1"/>
</dbReference>
<dbReference type="PRINTS" id="PR00421">
    <property type="entry name" value="THIOREDOXIN"/>
</dbReference>
<evidence type="ECO:0000256" key="6">
    <source>
        <dbReference type="NCBIfam" id="TIGR01068"/>
    </source>
</evidence>
<reference evidence="10 11" key="1">
    <citation type="journal article" date="2017" name="ISME J.">
        <title>Energy and carbon metabolisms in a deep terrestrial subsurface fluid microbial community.</title>
        <authorList>
            <person name="Momper L."/>
            <person name="Jungbluth S.P."/>
            <person name="Lee M.D."/>
            <person name="Amend J.P."/>
        </authorList>
    </citation>
    <scope>NUCLEOTIDE SEQUENCE [LARGE SCALE GENOMIC DNA]</scope>
    <source>
        <strain evidence="10">SURF_46</strain>
    </source>
</reference>
<protein>
    <recommendedName>
        <fullName evidence="6">Thioredoxin</fullName>
    </recommendedName>
</protein>
<evidence type="ECO:0000313" key="10">
    <source>
        <dbReference type="EMBL" id="RJR26908.1"/>
    </source>
</evidence>
<dbReference type="CDD" id="cd02947">
    <property type="entry name" value="TRX_family"/>
    <property type="match status" value="1"/>
</dbReference>
<dbReference type="NCBIfam" id="TIGR01068">
    <property type="entry name" value="thioredoxin"/>
    <property type="match status" value="1"/>
</dbReference>
<evidence type="ECO:0000256" key="8">
    <source>
        <dbReference type="PIRSR" id="PIRSR000077-4"/>
    </source>
</evidence>
<evidence type="ECO:0000256" key="5">
    <source>
        <dbReference type="ARBA" id="ARBA00023284"/>
    </source>
</evidence>
<dbReference type="InterPro" id="IPR017937">
    <property type="entry name" value="Thioredoxin_CS"/>
</dbReference>
<dbReference type="Proteomes" id="UP000265540">
    <property type="component" value="Unassembled WGS sequence"/>
</dbReference>